<gene>
    <name evidence="2" type="ORF">SU7_0555</name>
</gene>
<keyword evidence="1" id="KW-1133">Transmembrane helix</keyword>
<dbReference type="AlphaFoldDB" id="J8Q6S8"/>
<dbReference type="OrthoDB" id="4067755at2759"/>
<dbReference type="EMBL" id="ALIE01000037">
    <property type="protein sequence ID" value="EJS44326.1"/>
    <property type="molecule type" value="Genomic_DNA"/>
</dbReference>
<organism evidence="2 3">
    <name type="scientific">Saccharomyces arboricola (strain H-6 / AS 2.3317 / CBS 10644)</name>
    <name type="common">Yeast</name>
    <dbReference type="NCBI Taxonomy" id="1160507"/>
    <lineage>
        <taxon>Eukaryota</taxon>
        <taxon>Fungi</taxon>
        <taxon>Dikarya</taxon>
        <taxon>Ascomycota</taxon>
        <taxon>Saccharomycotina</taxon>
        <taxon>Saccharomycetes</taxon>
        <taxon>Saccharomycetales</taxon>
        <taxon>Saccharomycetaceae</taxon>
        <taxon>Saccharomyces</taxon>
    </lineage>
</organism>
<accession>J8Q6S8</accession>
<proteinExistence type="predicted"/>
<dbReference type="HOGENOM" id="CLU_659145_0_0_1"/>
<comment type="caution">
    <text evidence="2">The sequence shown here is derived from an EMBL/GenBank/DDBJ whole genome shotgun (WGS) entry which is preliminary data.</text>
</comment>
<reference evidence="2 3" key="1">
    <citation type="journal article" date="2013" name="BMC Genomics">
        <title>High quality de novo sequencing and assembly of the Saccharomyces arboricolus genome.</title>
        <authorList>
            <person name="Liti G."/>
            <person name="Nguyen Ba A.N."/>
            <person name="Blythe M."/>
            <person name="Mueller C.A."/>
            <person name="Bergstroem A."/>
            <person name="Cubillos F.A."/>
            <person name="Dafhnis-Calas F."/>
            <person name="Khoshraftar S."/>
            <person name="Malla S."/>
            <person name="Mehta N."/>
            <person name="Siow C.C."/>
            <person name="Warringer J."/>
            <person name="Moses A.M."/>
            <person name="Louis E.J."/>
            <person name="Nieduszynski C.A."/>
        </authorList>
    </citation>
    <scope>NUCLEOTIDE SEQUENCE [LARGE SCALE GENOMIC DNA]</scope>
    <source>
        <strain evidence="3">H-6 / AS 2.3317 / CBS 10644</strain>
    </source>
</reference>
<keyword evidence="1" id="KW-0812">Transmembrane</keyword>
<protein>
    <submittedName>
        <fullName evidence="2">YDL027C</fullName>
    </submittedName>
</protein>
<name>J8Q6S8_SACAR</name>
<keyword evidence="3" id="KW-1185">Reference proteome</keyword>
<sequence length="417" mass="48325">MFRLPFKLLSRTRVTTNNVPFNNTIIFNPRLLRQLRTSFKLLPVVNRPPAIIKLGIDSSKVYRRSLLSHSCHQYSSYPVPNPISSLFKLTNKRAFHSSQHAGMKFMFFSKSPKNGDEPLVKVYKVSPFLILFSAASLVTFTLTSTIVVIPFIFHFFFPLIITFIFYKQFKKWQKNIFYKDVLNSLPKTGLKITVPTMRSLQLQPMIQSWKEVSSRMGIPNEFSKGLNVDLVKQEETRKQFLSFLQKRVLESFTKNELGIRSYFLGDSVEKWIKESYDLELDIDNCRSELRKFQDSIFSIVRYRLYLDSMKNSPLNPSKKFEGKKHIADVYVIILDKSFPEIMFKNGGSSKADFFKILQESEIANSSKMHNMIIAIKSVNTPLSKHFVITANGDSGDFFSKYHVSTLDGDHTEYTLRE</sequence>
<evidence type="ECO:0000313" key="3">
    <source>
        <dbReference type="Proteomes" id="UP000006968"/>
    </source>
</evidence>
<evidence type="ECO:0000313" key="2">
    <source>
        <dbReference type="EMBL" id="EJS44326.1"/>
    </source>
</evidence>
<dbReference type="Proteomes" id="UP000006968">
    <property type="component" value="Chromosome IV"/>
</dbReference>
<feature type="transmembrane region" description="Helical" evidence="1">
    <location>
        <begin position="146"/>
        <end position="166"/>
    </location>
</feature>
<evidence type="ECO:0000256" key="1">
    <source>
        <dbReference type="SAM" id="Phobius"/>
    </source>
</evidence>
<keyword evidence="1" id="KW-0472">Membrane</keyword>